<evidence type="ECO:0000313" key="3">
    <source>
        <dbReference type="Proteomes" id="UP001500880"/>
    </source>
</evidence>
<feature type="transmembrane region" description="Helical" evidence="1">
    <location>
        <begin position="122"/>
        <end position="145"/>
    </location>
</feature>
<keyword evidence="1" id="KW-0812">Transmembrane</keyword>
<keyword evidence="1" id="KW-0472">Membrane</keyword>
<accession>A0ABP3KYW7</accession>
<reference evidence="3" key="1">
    <citation type="journal article" date="2019" name="Int. J. Syst. Evol. Microbiol.">
        <title>The Global Catalogue of Microorganisms (GCM) 10K type strain sequencing project: providing services to taxonomists for standard genome sequencing and annotation.</title>
        <authorList>
            <consortium name="The Broad Institute Genomics Platform"/>
            <consortium name="The Broad Institute Genome Sequencing Center for Infectious Disease"/>
            <person name="Wu L."/>
            <person name="Ma J."/>
        </authorList>
    </citation>
    <scope>NUCLEOTIDE SEQUENCE [LARGE SCALE GENOMIC DNA]</scope>
    <source>
        <strain evidence="3">JCM 12389</strain>
    </source>
</reference>
<dbReference type="RefSeq" id="WP_343839275.1">
    <property type="nucleotide sequence ID" value="NZ_BAAADO010000003.1"/>
</dbReference>
<dbReference type="InterPro" id="IPR021354">
    <property type="entry name" value="DUF2975"/>
</dbReference>
<keyword evidence="1" id="KW-1133">Transmembrane helix</keyword>
<comment type="caution">
    <text evidence="2">The sequence shown here is derived from an EMBL/GenBank/DDBJ whole genome shotgun (WGS) entry which is preliminary data.</text>
</comment>
<dbReference type="EMBL" id="BAAADO010000003">
    <property type="protein sequence ID" value="GAA0489742.1"/>
    <property type="molecule type" value="Genomic_DNA"/>
</dbReference>
<evidence type="ECO:0000313" key="2">
    <source>
        <dbReference type="EMBL" id="GAA0489742.1"/>
    </source>
</evidence>
<feature type="transmembrane region" description="Helical" evidence="1">
    <location>
        <begin position="96"/>
        <end position="116"/>
    </location>
</feature>
<protein>
    <submittedName>
        <fullName evidence="2">DUF2975 domain-containing protein</fullName>
    </submittedName>
</protein>
<gene>
    <name evidence="2" type="ORF">GCM10008986_14530</name>
</gene>
<dbReference type="Proteomes" id="UP001500880">
    <property type="component" value="Unassembled WGS sequence"/>
</dbReference>
<feature type="transmembrane region" description="Helical" evidence="1">
    <location>
        <begin position="7"/>
        <end position="28"/>
    </location>
</feature>
<evidence type="ECO:0000256" key="1">
    <source>
        <dbReference type="SAM" id="Phobius"/>
    </source>
</evidence>
<name>A0ABP3KYW7_9BACI</name>
<feature type="transmembrane region" description="Helical" evidence="1">
    <location>
        <begin position="48"/>
        <end position="71"/>
    </location>
</feature>
<dbReference type="Pfam" id="PF11188">
    <property type="entry name" value="DUF2975"/>
    <property type="match status" value="1"/>
</dbReference>
<proteinExistence type="predicted"/>
<sequence length="163" mass="17857">MKRGSTLFLKIAVILIGIPILALCILLLPQIANEAIEHATRGAELGYIVLGLLAVMYLSAIPFYIALYQAFKLLNYIDRNQAFSELSVRALKNIKYCAIIISGLYVVVLPFVYIIAEWDDAPGLILIGMVIAGASLVIAVFAAVLQRLLQEAIHIKSENDLTV</sequence>
<organism evidence="2 3">
    <name type="scientific">Salinibacillus aidingensis</name>
    <dbReference type="NCBI Taxonomy" id="237684"/>
    <lineage>
        <taxon>Bacteria</taxon>
        <taxon>Bacillati</taxon>
        <taxon>Bacillota</taxon>
        <taxon>Bacilli</taxon>
        <taxon>Bacillales</taxon>
        <taxon>Bacillaceae</taxon>
        <taxon>Salinibacillus</taxon>
    </lineage>
</organism>
<keyword evidence="3" id="KW-1185">Reference proteome</keyword>